<evidence type="ECO:0000313" key="1">
    <source>
        <dbReference type="EMBL" id="CDP17346.1"/>
    </source>
</evidence>
<dbReference type="Gramene" id="CDP17346">
    <property type="protein sequence ID" value="CDP17346"/>
    <property type="gene ID" value="GSCOC_T00009678001"/>
</dbReference>
<reference evidence="1" key="2">
    <citation type="submission" date="2014-06" db="EMBL/GenBank/DDBJ databases">
        <title>Structure and adaptive landscape of the coffee genome.</title>
        <authorList>
            <person name="Denoeud F."/>
            <person name="Wincker P."/>
            <person name="Lashermes P."/>
        </authorList>
    </citation>
    <scope>NUCLEOTIDE SEQUENCE [LARGE SCALE GENOMIC DNA]</scope>
    <source>
        <strain evidence="1">DH200</strain>
    </source>
</reference>
<gene>
    <name evidence="1" type="ORF">GSCOC_T00009678001</name>
</gene>
<organism evidence="1 2">
    <name type="scientific">Coffea canephora</name>
    <name type="common">Robusta coffee</name>
    <dbReference type="NCBI Taxonomy" id="49390"/>
    <lineage>
        <taxon>Eukaryota</taxon>
        <taxon>Viridiplantae</taxon>
        <taxon>Streptophyta</taxon>
        <taxon>Embryophyta</taxon>
        <taxon>Tracheophyta</taxon>
        <taxon>Spermatophyta</taxon>
        <taxon>Magnoliopsida</taxon>
        <taxon>eudicotyledons</taxon>
        <taxon>Gunneridae</taxon>
        <taxon>Pentapetalae</taxon>
        <taxon>asterids</taxon>
        <taxon>lamiids</taxon>
        <taxon>Gentianales</taxon>
        <taxon>Rubiaceae</taxon>
        <taxon>Ixoroideae</taxon>
        <taxon>Gardenieae complex</taxon>
        <taxon>Bertiereae - Coffeeae clade</taxon>
        <taxon>Coffeeae</taxon>
        <taxon>Coffea</taxon>
    </lineage>
</organism>
<reference evidence="1" key="1">
    <citation type="submission" date="2013-11" db="EMBL/GenBank/DDBJ databases">
        <authorList>
            <person name="Genoscope - CEA"/>
        </authorList>
    </citation>
    <scope>NUCLEOTIDE SEQUENCE</scope>
    <source>
        <strain evidence="1">DH200</strain>
    </source>
</reference>
<keyword evidence="2" id="KW-1185">Reference proteome</keyword>
<protein>
    <submittedName>
        <fullName evidence="1">Uncharacterized protein</fullName>
    </submittedName>
</protein>
<dbReference type="AlphaFoldDB" id="A0A068V9L3"/>
<sequence>MLCRQTVGHDMSHEDNGQSRSFHSFWLKLRHFGSQFCQGRFTVHAMKLHKTWWSIFRHGQV</sequence>
<name>A0A068V9L3_COFCA</name>
<evidence type="ECO:0000313" key="2">
    <source>
        <dbReference type="Proteomes" id="UP000295252"/>
    </source>
</evidence>
<dbReference type="InParanoid" id="A0A068V9L3"/>
<proteinExistence type="predicted"/>
<dbReference type="Proteomes" id="UP000295252">
    <property type="component" value="Chromosome I"/>
</dbReference>
<dbReference type="EMBL" id="HG739239">
    <property type="protein sequence ID" value="CDP17346.1"/>
    <property type="molecule type" value="Genomic_DNA"/>
</dbReference>
<accession>A0A068V9L3</accession>